<dbReference type="AlphaFoldDB" id="A0AAV2I2G2"/>
<sequence length="186" mass="20740">MYRLKMTNSSAQQKSFRQKKYPTIGKLLDNVRPSDELLGRGSRNSTQNGPGNADKVALSDRIKNDLQRVFTSSPIKDKQEFEKQLNERIVSHVELELRKYLDELQTKKIVGHSDDHHVDCKIKADMDGPVVKQIVKVKIKCSNLVVEKAMAVAVGHSRIHYNNGGQSNLPCGCKIKSSCATHGAGK</sequence>
<keyword evidence="3" id="KW-1185">Reference proteome</keyword>
<gene>
    <name evidence="2" type="ORF">GSLYS_00014443001</name>
</gene>
<name>A0AAV2I2G2_LYMST</name>
<proteinExistence type="predicted"/>
<organism evidence="2 3">
    <name type="scientific">Lymnaea stagnalis</name>
    <name type="common">Great pond snail</name>
    <name type="synonym">Helix stagnalis</name>
    <dbReference type="NCBI Taxonomy" id="6523"/>
    <lineage>
        <taxon>Eukaryota</taxon>
        <taxon>Metazoa</taxon>
        <taxon>Spiralia</taxon>
        <taxon>Lophotrochozoa</taxon>
        <taxon>Mollusca</taxon>
        <taxon>Gastropoda</taxon>
        <taxon>Heterobranchia</taxon>
        <taxon>Euthyneura</taxon>
        <taxon>Panpulmonata</taxon>
        <taxon>Hygrophila</taxon>
        <taxon>Lymnaeoidea</taxon>
        <taxon>Lymnaeidae</taxon>
        <taxon>Lymnaea</taxon>
    </lineage>
</organism>
<protein>
    <submittedName>
        <fullName evidence="2">Uncharacterized protein</fullName>
    </submittedName>
</protein>
<accession>A0AAV2I2G2</accession>
<evidence type="ECO:0000313" key="3">
    <source>
        <dbReference type="Proteomes" id="UP001497497"/>
    </source>
</evidence>
<evidence type="ECO:0000313" key="2">
    <source>
        <dbReference type="EMBL" id="CAL1540794.1"/>
    </source>
</evidence>
<reference evidence="2 3" key="1">
    <citation type="submission" date="2024-04" db="EMBL/GenBank/DDBJ databases">
        <authorList>
            <consortium name="Genoscope - CEA"/>
            <person name="William W."/>
        </authorList>
    </citation>
    <scope>NUCLEOTIDE SEQUENCE [LARGE SCALE GENOMIC DNA]</scope>
</reference>
<dbReference type="EMBL" id="CAXITT010000400">
    <property type="protein sequence ID" value="CAL1540794.1"/>
    <property type="molecule type" value="Genomic_DNA"/>
</dbReference>
<comment type="caution">
    <text evidence="2">The sequence shown here is derived from an EMBL/GenBank/DDBJ whole genome shotgun (WGS) entry which is preliminary data.</text>
</comment>
<feature type="region of interest" description="Disordered" evidence="1">
    <location>
        <begin position="33"/>
        <end position="55"/>
    </location>
</feature>
<dbReference type="Proteomes" id="UP001497497">
    <property type="component" value="Unassembled WGS sequence"/>
</dbReference>
<evidence type="ECO:0000256" key="1">
    <source>
        <dbReference type="SAM" id="MobiDB-lite"/>
    </source>
</evidence>